<evidence type="ECO:0008006" key="12">
    <source>
        <dbReference type="Google" id="ProtNLM"/>
    </source>
</evidence>
<evidence type="ECO:0000259" key="9">
    <source>
        <dbReference type="Pfam" id="PF12704"/>
    </source>
</evidence>
<dbReference type="Pfam" id="PF02687">
    <property type="entry name" value="FtsX"/>
    <property type="match status" value="2"/>
</dbReference>
<dbReference type="PANTHER" id="PTHR30572">
    <property type="entry name" value="MEMBRANE COMPONENT OF TRANSPORTER-RELATED"/>
    <property type="match status" value="1"/>
</dbReference>
<dbReference type="AlphaFoldDB" id="A0AAQ2EVM0"/>
<name>A0AAQ2EVM0_PSEO7</name>
<feature type="domain" description="MacB-like periplasmic core" evidence="9">
    <location>
        <begin position="25"/>
        <end position="250"/>
    </location>
</feature>
<dbReference type="InterPro" id="IPR003838">
    <property type="entry name" value="ABC3_permease_C"/>
</dbReference>
<feature type="transmembrane region" description="Helical" evidence="7">
    <location>
        <begin position="683"/>
        <end position="708"/>
    </location>
</feature>
<dbReference type="EMBL" id="PNEL01000016">
    <property type="protein sequence ID" value="TMN79223.1"/>
    <property type="molecule type" value="Genomic_DNA"/>
</dbReference>
<evidence type="ECO:0000256" key="1">
    <source>
        <dbReference type="ARBA" id="ARBA00004651"/>
    </source>
</evidence>
<comment type="subcellular location">
    <subcellularLocation>
        <location evidence="1">Cell membrane</location>
        <topology evidence="1">Multi-pass membrane protein</topology>
    </subcellularLocation>
</comment>
<keyword evidence="3 7" id="KW-0812">Transmembrane</keyword>
<dbReference type="GO" id="GO:0005886">
    <property type="term" value="C:plasma membrane"/>
    <property type="evidence" value="ECO:0007669"/>
    <property type="project" value="UniProtKB-SubCell"/>
</dbReference>
<feature type="transmembrane region" description="Helical" evidence="7">
    <location>
        <begin position="774"/>
        <end position="797"/>
    </location>
</feature>
<feature type="transmembrane region" description="Helical" evidence="7">
    <location>
        <begin position="385"/>
        <end position="403"/>
    </location>
</feature>
<dbReference type="Pfam" id="PF12704">
    <property type="entry name" value="MacB_PCD"/>
    <property type="match status" value="2"/>
</dbReference>
<evidence type="ECO:0000313" key="10">
    <source>
        <dbReference type="EMBL" id="TMN79223.1"/>
    </source>
</evidence>
<organism evidence="10 11">
    <name type="scientific">Pseudoalteromonas piscicida</name>
    <dbReference type="NCBI Taxonomy" id="43662"/>
    <lineage>
        <taxon>Bacteria</taxon>
        <taxon>Pseudomonadati</taxon>
        <taxon>Pseudomonadota</taxon>
        <taxon>Gammaproteobacteria</taxon>
        <taxon>Alteromonadales</taxon>
        <taxon>Pseudoalteromonadaceae</taxon>
        <taxon>Pseudoalteromonas</taxon>
    </lineage>
</organism>
<feature type="domain" description="ABC3 transporter permease C-terminal" evidence="8">
    <location>
        <begin position="691"/>
        <end position="802"/>
    </location>
</feature>
<evidence type="ECO:0000256" key="5">
    <source>
        <dbReference type="ARBA" id="ARBA00023136"/>
    </source>
</evidence>
<feature type="transmembrane region" description="Helical" evidence="7">
    <location>
        <begin position="341"/>
        <end position="365"/>
    </location>
</feature>
<dbReference type="PANTHER" id="PTHR30572:SF4">
    <property type="entry name" value="ABC TRANSPORTER PERMEASE YTRF"/>
    <property type="match status" value="1"/>
</dbReference>
<reference evidence="11" key="2">
    <citation type="submission" date="2019-06" db="EMBL/GenBank/DDBJ databases">
        <title>Co-occurence of chitin degradation, pigmentation and bioactivity in marine Pseudoalteromonas.</title>
        <authorList>
            <person name="Sonnenschein E.C."/>
            <person name="Bech P.K."/>
        </authorList>
    </citation>
    <scope>NUCLEOTIDE SEQUENCE [LARGE SCALE GENOMIC DNA]</scope>
    <source>
        <strain evidence="11">S1607</strain>
    </source>
</reference>
<keyword evidence="5 7" id="KW-0472">Membrane</keyword>
<gene>
    <name evidence="10" type="ORF">CWB74_06205</name>
</gene>
<proteinExistence type="inferred from homology"/>
<accession>A0AAQ2EVM0</accession>
<reference evidence="10 11" key="1">
    <citation type="submission" date="2017-12" db="EMBL/GenBank/DDBJ databases">
        <authorList>
            <person name="Paulsen S."/>
            <person name="Gram L.K."/>
        </authorList>
    </citation>
    <scope>NUCLEOTIDE SEQUENCE [LARGE SCALE GENOMIC DNA]</scope>
    <source>
        <strain evidence="10 11">S1607</strain>
    </source>
</reference>
<dbReference type="Proteomes" id="UP000305423">
    <property type="component" value="Unassembled WGS sequence"/>
</dbReference>
<protein>
    <recommendedName>
        <fullName evidence="12">ABC transporter permease</fullName>
    </recommendedName>
</protein>
<evidence type="ECO:0000256" key="7">
    <source>
        <dbReference type="SAM" id="Phobius"/>
    </source>
</evidence>
<feature type="domain" description="MacB-like periplasmic core" evidence="9">
    <location>
        <begin position="445"/>
        <end position="646"/>
    </location>
</feature>
<dbReference type="InterPro" id="IPR050250">
    <property type="entry name" value="Macrolide_Exporter_MacB"/>
</dbReference>
<keyword evidence="4 7" id="KW-1133">Transmembrane helix</keyword>
<feature type="domain" description="ABC3 transporter permease C-terminal" evidence="8">
    <location>
        <begin position="298"/>
        <end position="402"/>
    </location>
</feature>
<feature type="transmembrane region" description="Helical" evidence="7">
    <location>
        <begin position="437"/>
        <end position="457"/>
    </location>
</feature>
<evidence type="ECO:0000256" key="6">
    <source>
        <dbReference type="ARBA" id="ARBA00038076"/>
    </source>
</evidence>
<evidence type="ECO:0000256" key="4">
    <source>
        <dbReference type="ARBA" id="ARBA00022989"/>
    </source>
</evidence>
<keyword evidence="2" id="KW-1003">Cell membrane</keyword>
<dbReference type="InterPro" id="IPR025857">
    <property type="entry name" value="MacB_PCD"/>
</dbReference>
<evidence type="ECO:0000313" key="11">
    <source>
        <dbReference type="Proteomes" id="UP000305423"/>
    </source>
</evidence>
<evidence type="ECO:0000256" key="3">
    <source>
        <dbReference type="ARBA" id="ARBA00022692"/>
    </source>
</evidence>
<evidence type="ECO:0000259" key="8">
    <source>
        <dbReference type="Pfam" id="PF02687"/>
    </source>
</evidence>
<evidence type="ECO:0000256" key="2">
    <source>
        <dbReference type="ARBA" id="ARBA00022475"/>
    </source>
</evidence>
<dbReference type="GO" id="GO:0022857">
    <property type="term" value="F:transmembrane transporter activity"/>
    <property type="evidence" value="ECO:0007669"/>
    <property type="project" value="TreeGrafter"/>
</dbReference>
<comment type="caution">
    <text evidence="10">The sequence shown here is derived from an EMBL/GenBank/DDBJ whole genome shotgun (WGS) entry which is preliminary data.</text>
</comment>
<sequence>MNHGIYLLKQAWEGLRESKGFLVAIVTTLGITLGALLCILTLAYVVILKPLPYPEQQKLFMVESVVVDKNRGKLANAYEYPSLIRLFDNQTVFSDTALVSFESGIVGSLPSQPSVTNAFVTPGWFSLLGVNSMTMGRVFEDTEKKDSYNAAAILSYELWQREFNGDSDILGQAITVDNTDYRVVGVLGKDFIEPGIRGVGEKTDVFLSWDYNRENQSDMRESFGSFARNLRFMGKLDSDLSISQVEQTLTGPFNSHWQENVTEISGLKDWSVKIELKQLKDVVLGDSKQTITLLLAGVVSLVLIAIANIANLFMSRTVEQQRELAIKAAVGASKRQIFQSLLTQSGLVVGVSVIVGVVIASLGFWLLQQYLAQSLPRVDELSINAFTLCSAFLVIVMLGGLFARISSGMINYSALNMTLQSSGKGTGIQVSQTVRQLLIISQVSLVILLVFISMVLLKDSLKVINQPLGFSTESVSTLTVKVNSANSLSEEERKSLMMELKKELLALPQVEDVSQSVLPLRGSRRITVGTDEEELSLVETKYIDDNYFQLIDQPLIEGDYFSEADFQDENKVIIINDVYANQLRANGSAQGSVIGTKLFTVVEWRTVIGVVKSAKMSTDSDVPVRAYIPSEESTPQFLIKLKPQQSLSREVIANTLQNVNRQFFVSVLEPLNAQRDRMLFSQYITAITSAVLAALTFFLAAIGLHGILSYTIQMRRFELGTRLAIGAKRGDIVSLIIKDNAISVIIGFVISVIAMLGLYLGFSDALTEYVNSQLFLVFFGTILLISIMVLFACYLPLRSIINNRPFRSLRGN</sequence>
<feature type="transmembrane region" description="Helical" evidence="7">
    <location>
        <begin position="741"/>
        <end position="762"/>
    </location>
</feature>
<dbReference type="RefSeq" id="WP_045963268.1">
    <property type="nucleotide sequence ID" value="NZ_JXXW01000019.1"/>
</dbReference>
<feature type="transmembrane region" description="Helical" evidence="7">
    <location>
        <begin position="293"/>
        <end position="314"/>
    </location>
</feature>
<comment type="similarity">
    <text evidence="6">Belongs to the ABC-4 integral membrane protein family.</text>
</comment>
<feature type="transmembrane region" description="Helical" evidence="7">
    <location>
        <begin position="21"/>
        <end position="47"/>
    </location>
</feature>